<name>A0A4Y7TY79_COPMI</name>
<feature type="compositionally biased region" description="Low complexity" evidence="1">
    <location>
        <begin position="79"/>
        <end position="94"/>
    </location>
</feature>
<dbReference type="STRING" id="71717.A0A4Y7TY79"/>
<feature type="compositionally biased region" description="Low complexity" evidence="1">
    <location>
        <begin position="293"/>
        <end position="314"/>
    </location>
</feature>
<keyword evidence="3" id="KW-1185">Reference proteome</keyword>
<feature type="region of interest" description="Disordered" evidence="1">
    <location>
        <begin position="22"/>
        <end position="216"/>
    </location>
</feature>
<evidence type="ECO:0000313" key="2">
    <source>
        <dbReference type="EMBL" id="TEB38934.1"/>
    </source>
</evidence>
<feature type="compositionally biased region" description="Polar residues" evidence="1">
    <location>
        <begin position="38"/>
        <end position="49"/>
    </location>
</feature>
<dbReference type="OrthoDB" id="8775810at2759"/>
<feature type="compositionally biased region" description="Low complexity" evidence="1">
    <location>
        <begin position="52"/>
        <end position="65"/>
    </location>
</feature>
<feature type="compositionally biased region" description="Basic and acidic residues" evidence="1">
    <location>
        <begin position="22"/>
        <end position="33"/>
    </location>
</feature>
<dbReference type="Proteomes" id="UP000298030">
    <property type="component" value="Unassembled WGS sequence"/>
</dbReference>
<dbReference type="EMBL" id="QPFP01000002">
    <property type="protein sequence ID" value="TEB38934.1"/>
    <property type="molecule type" value="Genomic_DNA"/>
</dbReference>
<feature type="compositionally biased region" description="Basic residues" evidence="1">
    <location>
        <begin position="371"/>
        <end position="390"/>
    </location>
</feature>
<feature type="compositionally biased region" description="Polar residues" evidence="1">
    <location>
        <begin position="111"/>
        <end position="125"/>
    </location>
</feature>
<proteinExistence type="predicted"/>
<organism evidence="2 3">
    <name type="scientific">Coprinellus micaceus</name>
    <name type="common">Glistening ink-cap mushroom</name>
    <name type="synonym">Coprinus micaceus</name>
    <dbReference type="NCBI Taxonomy" id="71717"/>
    <lineage>
        <taxon>Eukaryota</taxon>
        <taxon>Fungi</taxon>
        <taxon>Dikarya</taxon>
        <taxon>Basidiomycota</taxon>
        <taxon>Agaricomycotina</taxon>
        <taxon>Agaricomycetes</taxon>
        <taxon>Agaricomycetidae</taxon>
        <taxon>Agaricales</taxon>
        <taxon>Agaricineae</taxon>
        <taxon>Psathyrellaceae</taxon>
        <taxon>Coprinellus</taxon>
    </lineage>
</organism>
<sequence length="545" mass="59942">MADVASLRAEIKNWERTFTAREGRTPSVDDIKRLPHIGSTTRPSSSLATQPLLAQKYKLYKQLSKGAPSQPVQPHKEPSSSQSTSQSPTTPTRSSRTRIDHASLATLGSRVITSTAPLSSFNPFSPQKAKGKERENPALQIPQPVFNPFASPSKPKPQAQSKKSLSQLTRLQRPPSPPSAVVRARKRLRGEPVSPSPSKEKRRRTGSQTTLNFPRLNLASKKQALIEDADHPLEADENAFIDESPVKPSGGRKFNLLFDEARPGPSADIFGLKTDAGRKPSQDLFGAKDVAPRVVSRSVSSTSSQDEPESPSSSRPHTRLTSPMEELDLFRENGLTEEESVEEPLSTRRSKSPLLPPSPPPAGSTTTRGPAKGKRKADSKGLSNRKKMKLAAKGDSDDEGSTSDNSDLKAKVKIVGRSQAKKANAVDDDLGPDYDPVLDLTRTPRLDTISLPSSQLEETESVEINLPDKFKDVLDLDPTRWKDHDVEEDKLVKGLIYGRRMASYDPKRGEIWDVGEDEVGDDEEKRQLIDDDWEGEPVPWEVAEL</sequence>
<protein>
    <recommendedName>
        <fullName evidence="4">DNA replication regulator SLD2</fullName>
    </recommendedName>
</protein>
<dbReference type="Gene3D" id="1.10.10.1460">
    <property type="match status" value="1"/>
</dbReference>
<gene>
    <name evidence="2" type="ORF">FA13DRAFT_1785209</name>
</gene>
<dbReference type="AlphaFoldDB" id="A0A4Y7TY79"/>
<reference evidence="2 3" key="1">
    <citation type="journal article" date="2019" name="Nat. Ecol. Evol.">
        <title>Megaphylogeny resolves global patterns of mushroom evolution.</title>
        <authorList>
            <person name="Varga T."/>
            <person name="Krizsan K."/>
            <person name="Foldi C."/>
            <person name="Dima B."/>
            <person name="Sanchez-Garcia M."/>
            <person name="Sanchez-Ramirez S."/>
            <person name="Szollosi G.J."/>
            <person name="Szarkandi J.G."/>
            <person name="Papp V."/>
            <person name="Albert L."/>
            <person name="Andreopoulos W."/>
            <person name="Angelini C."/>
            <person name="Antonin V."/>
            <person name="Barry K.W."/>
            <person name="Bougher N.L."/>
            <person name="Buchanan P."/>
            <person name="Buyck B."/>
            <person name="Bense V."/>
            <person name="Catcheside P."/>
            <person name="Chovatia M."/>
            <person name="Cooper J."/>
            <person name="Damon W."/>
            <person name="Desjardin D."/>
            <person name="Finy P."/>
            <person name="Geml J."/>
            <person name="Haridas S."/>
            <person name="Hughes K."/>
            <person name="Justo A."/>
            <person name="Karasinski D."/>
            <person name="Kautmanova I."/>
            <person name="Kiss B."/>
            <person name="Kocsube S."/>
            <person name="Kotiranta H."/>
            <person name="LaButti K.M."/>
            <person name="Lechner B.E."/>
            <person name="Liimatainen K."/>
            <person name="Lipzen A."/>
            <person name="Lukacs Z."/>
            <person name="Mihaltcheva S."/>
            <person name="Morgado L.N."/>
            <person name="Niskanen T."/>
            <person name="Noordeloos M.E."/>
            <person name="Ohm R.A."/>
            <person name="Ortiz-Santana B."/>
            <person name="Ovrebo C."/>
            <person name="Racz N."/>
            <person name="Riley R."/>
            <person name="Savchenko A."/>
            <person name="Shiryaev A."/>
            <person name="Soop K."/>
            <person name="Spirin V."/>
            <person name="Szebenyi C."/>
            <person name="Tomsovsky M."/>
            <person name="Tulloss R.E."/>
            <person name="Uehling J."/>
            <person name="Grigoriev I.V."/>
            <person name="Vagvolgyi C."/>
            <person name="Papp T."/>
            <person name="Martin F.M."/>
            <person name="Miettinen O."/>
            <person name="Hibbett D.S."/>
            <person name="Nagy L.G."/>
        </authorList>
    </citation>
    <scope>NUCLEOTIDE SEQUENCE [LARGE SCALE GENOMIC DNA]</scope>
    <source>
        <strain evidence="2 3">FP101781</strain>
    </source>
</reference>
<comment type="caution">
    <text evidence="2">The sequence shown here is derived from an EMBL/GenBank/DDBJ whole genome shotgun (WGS) entry which is preliminary data.</text>
</comment>
<feature type="compositionally biased region" description="Low complexity" evidence="1">
    <location>
        <begin position="150"/>
        <end position="168"/>
    </location>
</feature>
<evidence type="ECO:0000256" key="1">
    <source>
        <dbReference type="SAM" id="MobiDB-lite"/>
    </source>
</evidence>
<accession>A0A4Y7TY79</accession>
<evidence type="ECO:0008006" key="4">
    <source>
        <dbReference type="Google" id="ProtNLM"/>
    </source>
</evidence>
<feature type="region of interest" description="Disordered" evidence="1">
    <location>
        <begin position="238"/>
        <end position="409"/>
    </location>
</feature>
<evidence type="ECO:0000313" key="3">
    <source>
        <dbReference type="Proteomes" id="UP000298030"/>
    </source>
</evidence>